<dbReference type="Gene3D" id="3.55.50.10">
    <property type="entry name" value="Baseplate protein-like domains"/>
    <property type="match status" value="1"/>
</dbReference>
<dbReference type="KEGG" id="pdu:PDUR_04220"/>
<evidence type="ECO:0000313" key="2">
    <source>
        <dbReference type="Proteomes" id="UP000029409"/>
    </source>
</evidence>
<dbReference type="RefSeq" id="WP_042205207.1">
    <property type="nucleotide sequence ID" value="NZ_CP009288.1"/>
</dbReference>
<dbReference type="Proteomes" id="UP000029409">
    <property type="component" value="Chromosome"/>
</dbReference>
<dbReference type="AlphaFoldDB" id="A0A089HH49"/>
<sequence length="430" mass="49137">MVLWKPAEPKAERWFAGGITGIDIHMEDGIPHVQVEAISRTYAMDMEPKNRSYQNKHLTYSDAIAQLVADYPGGAAQNMATNEEAAIGSLMVQFAETDWQFMKRLASRIGTVILPDVALDAPRVYFGVPDLSWGEELKSKRYTAVKDRARYEELKAHAEGNEEDSLQEADFVHYRVISEQYCEVGDDVLFKNQMWVVSESVISYASGLLQYEYVLVKRQTLRMKLRRNERIQGVSLEGRVVKRANNMVKVHLDIDAEHDAQGNWWFPYSGEGNNIFHCLPEEGARIKVYFPSGTEKQAMAINSVRGGSEEMKSRTVFQSPRRKCSRCRERPRCSWETTECCSRKGRSACIWMAGTLRLMQARICCWWQATGWRWGAGARRECSSPSACAPRSRLRCKRTLPIIWSSKKTGWASRAASWTSRKSKRISWSC</sequence>
<evidence type="ECO:0000313" key="1">
    <source>
        <dbReference type="EMBL" id="AIQ11286.1"/>
    </source>
</evidence>
<evidence type="ECO:0008006" key="3">
    <source>
        <dbReference type="Google" id="ProtNLM"/>
    </source>
</evidence>
<protein>
    <recommendedName>
        <fullName evidence="3">Gp5/Type VI secretion system Vgr protein OB-fold domain-containing protein</fullName>
    </recommendedName>
</protein>
<gene>
    <name evidence="1" type="ORF">PDUR_04220</name>
</gene>
<organism evidence="1 2">
    <name type="scientific">Paenibacillus durus</name>
    <name type="common">Paenibacillus azotofixans</name>
    <dbReference type="NCBI Taxonomy" id="44251"/>
    <lineage>
        <taxon>Bacteria</taxon>
        <taxon>Bacillati</taxon>
        <taxon>Bacillota</taxon>
        <taxon>Bacilli</taxon>
        <taxon>Bacillales</taxon>
        <taxon>Paenibacillaceae</taxon>
        <taxon>Paenibacillus</taxon>
    </lineage>
</organism>
<keyword evidence="2" id="KW-1185">Reference proteome</keyword>
<proteinExistence type="predicted"/>
<dbReference type="EMBL" id="CP009288">
    <property type="protein sequence ID" value="AIQ11286.1"/>
    <property type="molecule type" value="Genomic_DNA"/>
</dbReference>
<reference evidence="1 2" key="1">
    <citation type="submission" date="2014-08" db="EMBL/GenBank/DDBJ databases">
        <title>Comparative genomics of the Paenibacillus odorifer group.</title>
        <authorList>
            <person name="den Bakker H.C."/>
            <person name="Tsai Y.-C."/>
            <person name="Martin N."/>
            <person name="Korlach J."/>
            <person name="Wiedmann M."/>
        </authorList>
    </citation>
    <scope>NUCLEOTIDE SEQUENCE [LARGE SCALE GENOMIC DNA]</scope>
    <source>
        <strain evidence="1 2">DSM 1735</strain>
    </source>
</reference>
<dbReference type="eggNOG" id="COG3501">
    <property type="taxonomic scope" value="Bacteria"/>
</dbReference>
<accession>A0A089HH49</accession>
<dbReference type="STRING" id="44251.PDUR_04220"/>
<dbReference type="SUPFAM" id="SSF69279">
    <property type="entry name" value="Phage tail proteins"/>
    <property type="match status" value="1"/>
</dbReference>
<name>A0A089HH49_PAEDU</name>